<feature type="domain" description="B box-type" evidence="7">
    <location>
        <begin position="90"/>
        <end position="140"/>
    </location>
</feature>
<evidence type="ECO:0000256" key="5">
    <source>
        <dbReference type="SAM" id="MobiDB-lite"/>
    </source>
</evidence>
<protein>
    <submittedName>
        <fullName evidence="8">Uncharacterized protein</fullName>
    </submittedName>
</protein>
<evidence type="ECO:0000259" key="7">
    <source>
        <dbReference type="PROSITE" id="PS50119"/>
    </source>
</evidence>
<evidence type="ECO:0000313" key="9">
    <source>
        <dbReference type="Proteomes" id="UP000828390"/>
    </source>
</evidence>
<keyword evidence="1" id="KW-0479">Metal-binding</keyword>
<keyword evidence="2 4" id="KW-0863">Zinc-finger</keyword>
<reference evidence="8" key="1">
    <citation type="journal article" date="2019" name="bioRxiv">
        <title>The Genome of the Zebra Mussel, Dreissena polymorpha: A Resource for Invasive Species Research.</title>
        <authorList>
            <person name="McCartney M.A."/>
            <person name="Auch B."/>
            <person name="Kono T."/>
            <person name="Mallez S."/>
            <person name="Zhang Y."/>
            <person name="Obille A."/>
            <person name="Becker A."/>
            <person name="Abrahante J.E."/>
            <person name="Garbe J."/>
            <person name="Badalamenti J.P."/>
            <person name="Herman A."/>
            <person name="Mangelson H."/>
            <person name="Liachko I."/>
            <person name="Sullivan S."/>
            <person name="Sone E.D."/>
            <person name="Koren S."/>
            <person name="Silverstein K.A.T."/>
            <person name="Beckman K.B."/>
            <person name="Gohl D.M."/>
        </authorList>
    </citation>
    <scope>NUCLEOTIDE SEQUENCE</scope>
    <source>
        <strain evidence="8">Duluth1</strain>
        <tissue evidence="8">Whole animal</tissue>
    </source>
</reference>
<dbReference type="InterPro" id="IPR017907">
    <property type="entry name" value="Znf_RING_CS"/>
</dbReference>
<dbReference type="SMART" id="SM00184">
    <property type="entry name" value="RING"/>
    <property type="match status" value="1"/>
</dbReference>
<feature type="region of interest" description="Disordered" evidence="5">
    <location>
        <begin position="349"/>
        <end position="370"/>
    </location>
</feature>
<sequence>MATEKEKITEDDTKCSICLLIFRKPRILTCKHKFCHDCLCGIVKQHEGKSAFPCPLCRASINTNIRITIETSGVLVTQFPVDLEMQSHLDRRKTCVACKIENKKEIATVYCMGCHEHMCKSCGENHIKYKNMRNHQLRPSEEAPSPKVANLLQELSRCPNHETEHLEYICQDHDQPCCSKCTLTTHRKCDKVDLLRDVIKDSKTYEASIKEKTDMMDKALKHVSALCLELEGEPLRIATYEKNIELQLSEIKSLIENAVQSLKGKVRKAFMKDKKDIKQSSETTLRKATAKKSDIQNKKEELDGVLSHGDDVQKYVYMRNQPSNVDAEAAMYITFTQKRIVLEKTPECSSQNYYSENSEPRKSSRFSPTLGAKRFTGKQTLLNNVLREIENLVEVKQICVLDAVPEPERPMSPYMK</sequence>
<dbReference type="PROSITE" id="PS00518">
    <property type="entry name" value="ZF_RING_1"/>
    <property type="match status" value="1"/>
</dbReference>
<dbReference type="CDD" id="cd19757">
    <property type="entry name" value="Bbox1"/>
    <property type="match status" value="1"/>
</dbReference>
<organism evidence="8 9">
    <name type="scientific">Dreissena polymorpha</name>
    <name type="common">Zebra mussel</name>
    <name type="synonym">Mytilus polymorpha</name>
    <dbReference type="NCBI Taxonomy" id="45954"/>
    <lineage>
        <taxon>Eukaryota</taxon>
        <taxon>Metazoa</taxon>
        <taxon>Spiralia</taxon>
        <taxon>Lophotrochozoa</taxon>
        <taxon>Mollusca</taxon>
        <taxon>Bivalvia</taxon>
        <taxon>Autobranchia</taxon>
        <taxon>Heteroconchia</taxon>
        <taxon>Euheterodonta</taxon>
        <taxon>Imparidentia</taxon>
        <taxon>Neoheterodontei</taxon>
        <taxon>Myida</taxon>
        <taxon>Dreissenoidea</taxon>
        <taxon>Dreissenidae</taxon>
        <taxon>Dreissena</taxon>
    </lineage>
</organism>
<dbReference type="InterPro" id="IPR018957">
    <property type="entry name" value="Znf_C3HC4_RING-type"/>
</dbReference>
<dbReference type="InterPro" id="IPR001841">
    <property type="entry name" value="Znf_RING"/>
</dbReference>
<feature type="domain" description="B box-type" evidence="7">
    <location>
        <begin position="153"/>
        <end position="194"/>
    </location>
</feature>
<dbReference type="Proteomes" id="UP000828390">
    <property type="component" value="Unassembled WGS sequence"/>
</dbReference>
<dbReference type="Gene3D" id="3.30.40.10">
    <property type="entry name" value="Zinc/RING finger domain, C3HC4 (zinc finger)"/>
    <property type="match status" value="1"/>
</dbReference>
<gene>
    <name evidence="8" type="ORF">DPMN_168949</name>
</gene>
<dbReference type="EMBL" id="JAIWYP010000008">
    <property type="protein sequence ID" value="KAH3790742.1"/>
    <property type="molecule type" value="Genomic_DNA"/>
</dbReference>
<dbReference type="GO" id="GO:0008270">
    <property type="term" value="F:zinc ion binding"/>
    <property type="evidence" value="ECO:0007669"/>
    <property type="project" value="UniProtKB-KW"/>
</dbReference>
<feature type="domain" description="RING-type" evidence="6">
    <location>
        <begin position="15"/>
        <end position="58"/>
    </location>
</feature>
<dbReference type="PANTHER" id="PTHR25462">
    <property type="entry name" value="BONUS, ISOFORM C-RELATED"/>
    <property type="match status" value="1"/>
</dbReference>
<dbReference type="InterPro" id="IPR013083">
    <property type="entry name" value="Znf_RING/FYVE/PHD"/>
</dbReference>
<dbReference type="AlphaFoldDB" id="A0A9D4F7K1"/>
<evidence type="ECO:0000256" key="4">
    <source>
        <dbReference type="PROSITE-ProRule" id="PRU00024"/>
    </source>
</evidence>
<dbReference type="SUPFAM" id="SSF57850">
    <property type="entry name" value="RING/U-box"/>
    <property type="match status" value="1"/>
</dbReference>
<keyword evidence="3" id="KW-0862">Zinc</keyword>
<dbReference type="CDD" id="cd19756">
    <property type="entry name" value="Bbox2"/>
    <property type="match status" value="1"/>
</dbReference>
<dbReference type="InterPro" id="IPR047153">
    <property type="entry name" value="TRIM45/56/19-like"/>
</dbReference>
<dbReference type="Pfam" id="PF00643">
    <property type="entry name" value="zf-B_box"/>
    <property type="match status" value="1"/>
</dbReference>
<name>A0A9D4F7K1_DREPO</name>
<dbReference type="PANTHER" id="PTHR25462:SF296">
    <property type="entry name" value="MEIOTIC P26, ISOFORM F"/>
    <property type="match status" value="1"/>
</dbReference>
<evidence type="ECO:0000313" key="8">
    <source>
        <dbReference type="EMBL" id="KAH3790742.1"/>
    </source>
</evidence>
<dbReference type="SUPFAM" id="SSF57845">
    <property type="entry name" value="B-box zinc-binding domain"/>
    <property type="match status" value="1"/>
</dbReference>
<reference evidence="8" key="2">
    <citation type="submission" date="2020-11" db="EMBL/GenBank/DDBJ databases">
        <authorList>
            <person name="McCartney M.A."/>
            <person name="Auch B."/>
            <person name="Kono T."/>
            <person name="Mallez S."/>
            <person name="Becker A."/>
            <person name="Gohl D.M."/>
            <person name="Silverstein K.A.T."/>
            <person name="Koren S."/>
            <person name="Bechman K.B."/>
            <person name="Herman A."/>
            <person name="Abrahante J.E."/>
            <person name="Garbe J."/>
        </authorList>
    </citation>
    <scope>NUCLEOTIDE SEQUENCE</scope>
    <source>
        <strain evidence="8">Duluth1</strain>
        <tissue evidence="8">Whole animal</tissue>
    </source>
</reference>
<comment type="caution">
    <text evidence="8">The sequence shown here is derived from an EMBL/GenBank/DDBJ whole genome shotgun (WGS) entry which is preliminary data.</text>
</comment>
<dbReference type="PROSITE" id="PS50089">
    <property type="entry name" value="ZF_RING_2"/>
    <property type="match status" value="1"/>
</dbReference>
<dbReference type="InterPro" id="IPR000315">
    <property type="entry name" value="Znf_B-box"/>
</dbReference>
<dbReference type="PROSITE" id="PS50119">
    <property type="entry name" value="ZF_BBOX"/>
    <property type="match status" value="2"/>
</dbReference>
<evidence type="ECO:0000256" key="3">
    <source>
        <dbReference type="ARBA" id="ARBA00022833"/>
    </source>
</evidence>
<accession>A0A9D4F7K1</accession>
<proteinExistence type="predicted"/>
<dbReference type="Pfam" id="PF00097">
    <property type="entry name" value="zf-C3HC4"/>
    <property type="match status" value="1"/>
</dbReference>
<evidence type="ECO:0000256" key="2">
    <source>
        <dbReference type="ARBA" id="ARBA00022771"/>
    </source>
</evidence>
<evidence type="ECO:0000256" key="1">
    <source>
        <dbReference type="ARBA" id="ARBA00022723"/>
    </source>
</evidence>
<dbReference type="Gene3D" id="3.30.160.60">
    <property type="entry name" value="Classic Zinc Finger"/>
    <property type="match status" value="1"/>
</dbReference>
<evidence type="ECO:0000259" key="6">
    <source>
        <dbReference type="PROSITE" id="PS50089"/>
    </source>
</evidence>
<keyword evidence="9" id="KW-1185">Reference proteome</keyword>